<keyword evidence="2" id="KW-1185">Reference proteome</keyword>
<organism evidence="1 2">
    <name type="scientific">Lecanicillium saksenae</name>
    <dbReference type="NCBI Taxonomy" id="468837"/>
    <lineage>
        <taxon>Eukaryota</taxon>
        <taxon>Fungi</taxon>
        <taxon>Dikarya</taxon>
        <taxon>Ascomycota</taxon>
        <taxon>Pezizomycotina</taxon>
        <taxon>Sordariomycetes</taxon>
        <taxon>Hypocreomycetidae</taxon>
        <taxon>Hypocreales</taxon>
        <taxon>Cordycipitaceae</taxon>
        <taxon>Lecanicillium</taxon>
    </lineage>
</organism>
<protein>
    <submittedName>
        <fullName evidence="1">Uncharacterized protein</fullName>
    </submittedName>
</protein>
<evidence type="ECO:0000313" key="1">
    <source>
        <dbReference type="EMBL" id="KAJ3486863.1"/>
    </source>
</evidence>
<accession>A0ACC1QPD4</accession>
<comment type="caution">
    <text evidence="1">The sequence shown here is derived from an EMBL/GenBank/DDBJ whole genome shotgun (WGS) entry which is preliminary data.</text>
</comment>
<dbReference type="EMBL" id="JANAKD010000874">
    <property type="protein sequence ID" value="KAJ3486863.1"/>
    <property type="molecule type" value="Genomic_DNA"/>
</dbReference>
<evidence type="ECO:0000313" key="2">
    <source>
        <dbReference type="Proteomes" id="UP001148737"/>
    </source>
</evidence>
<name>A0ACC1QPD4_9HYPO</name>
<dbReference type="Proteomes" id="UP001148737">
    <property type="component" value="Unassembled WGS sequence"/>
</dbReference>
<sequence length="216" mass="23569">MKFAVVLAFATSALAAAIEPREVKPVSNEFARQGCRDIILLWARGSEQEGNMGNIPGITFAELIEKKYGGDKVAVQGLDYTAKTADNFKPKGASDDSINKMKKLITDVVKKCPSSRIILGGFSQGAAVVHGATKELDGKVLHRINAVVTFGGTMNRKHDKKVPNIPKEKTILICNKGDKICEDGKLELSPAHSDYEKRAREGAEFIFKLFGQDKAY</sequence>
<reference evidence="1" key="1">
    <citation type="submission" date="2022-07" db="EMBL/GenBank/DDBJ databases">
        <title>Genome Sequence of Lecanicillium saksenae.</title>
        <authorList>
            <person name="Buettner E."/>
        </authorList>
    </citation>
    <scope>NUCLEOTIDE SEQUENCE</scope>
    <source>
        <strain evidence="1">VT-O1</strain>
    </source>
</reference>
<proteinExistence type="predicted"/>
<gene>
    <name evidence="1" type="ORF">NLG97_g6530</name>
</gene>